<dbReference type="GO" id="GO:0005524">
    <property type="term" value="F:ATP binding"/>
    <property type="evidence" value="ECO:0007669"/>
    <property type="project" value="UniProtKB-KW"/>
</dbReference>
<keyword evidence="8" id="KW-0963">Cytoplasm</keyword>
<dbReference type="PANTHER" id="PTHR45765:SF1">
    <property type="entry name" value="METHIONINE--TRNA LIGASE, CYTOPLASMIC"/>
    <property type="match status" value="1"/>
</dbReference>
<comment type="subunit">
    <text evidence="4">Homodimer.</text>
</comment>
<dbReference type="NCBIfam" id="NF001100">
    <property type="entry name" value="PRK00133.1"/>
    <property type="match status" value="1"/>
</dbReference>
<evidence type="ECO:0000256" key="3">
    <source>
        <dbReference type="ARBA" id="ARBA00005594"/>
    </source>
</evidence>
<keyword evidence="25" id="KW-1185">Reference proteome</keyword>
<gene>
    <name evidence="24" type="ORF">DSTB1V02_LOCUS11870</name>
</gene>
<keyword evidence="15 20" id="KW-0694">RNA-binding</keyword>
<dbReference type="InterPro" id="IPR029038">
    <property type="entry name" value="MetRS_Zn"/>
</dbReference>
<dbReference type="GO" id="GO:0004825">
    <property type="term" value="F:methionine-tRNA ligase activity"/>
    <property type="evidence" value="ECO:0007669"/>
    <property type="project" value="UniProtKB-EC"/>
</dbReference>
<dbReference type="SUPFAM" id="SSF55811">
    <property type="entry name" value="Nudix"/>
    <property type="match status" value="1"/>
</dbReference>
<sequence>RTSLHPDDKHAGQISFPGGKLDENDASYEDCALRETYEEIGIAPDTIGILGELTPLYVYVSNFLVHPFVALPYANGPLHIGHLAGAYLSADVYVRFQRLMGKDIIFMCGSDEHGAAITIKALKEGLQPQQVVDRYHELFKDTFERIGVSFDMYHRTSAPIHHETSQEFFTKLYRKGEFEEKESEQYYDEEAAQFLADRYITGTCPKCSNPDAYGDQCERCGSTLNPTDLIDPVSTLTGKKPVLRKTVHWYLPLDKYETWLREWIETGNLDGVSLHDPDEWKNHVLGQCRSWLDGGLQPRAMTRDLDWGVDVPHDIKGHEGKKLYVWMDAPIGYISATKQWAIDNKKNWKKYWQDDETALVHFIGKDNIVFHCLIFPAILRAHGDYNLPVNVPANQFMNLEGKKISTSRNWAVWVHEYLDDIPNKQDELRYTMIKNMPEQKDSEFTWKGYQDAVNNELVNNLANFVNRVVVLTHKYYDGKVPVFDESQEIIGPEDQFDASYHDSELLRLFDDIQAMNDHIRSYDFRSALRVLMEISTKGNQILQFNQPWKTIKDDPESVKVVMNLCLQYVAALGVICRPFMPFTSDKIRLLLNQKPIVEKGELVKMLDDLSENIGPLKKNHKINEPVHLFTRIDNEVINTQIEKLQATAKVEEVQSENVQKELPEATPLKPEITYEDFVKMDIRTATIVAAEKIEKADKLLKLTLDLGFETRTVVSGIAEHFSPEDVIGTKVSLLANLAPRKMRGVESQGMILMAENSEGKLSFVSPADSWENGQSIK</sequence>
<dbReference type="InterPro" id="IPR014729">
    <property type="entry name" value="Rossmann-like_a/b/a_fold"/>
</dbReference>
<dbReference type="Gene3D" id="3.90.79.10">
    <property type="entry name" value="Nucleoside Triphosphate Pyrophosphohydrolase"/>
    <property type="match status" value="1"/>
</dbReference>
<dbReference type="InterPro" id="IPR002547">
    <property type="entry name" value="tRNA-bd_dom"/>
</dbReference>
<evidence type="ECO:0000256" key="16">
    <source>
        <dbReference type="ARBA" id="ARBA00022917"/>
    </source>
</evidence>
<evidence type="ECO:0000259" key="22">
    <source>
        <dbReference type="PROSITE" id="PS50886"/>
    </source>
</evidence>
<protein>
    <recommendedName>
        <fullName evidence="7">Methionine--tRNA ligase</fullName>
        <ecNumber evidence="5">6.1.1.10</ecNumber>
    </recommendedName>
    <alternativeName>
        <fullName evidence="6">Methionine--tRNA ligase, cytoplasmic</fullName>
    </alternativeName>
    <alternativeName>
        <fullName evidence="18">Methionyl-tRNA synthetase</fullName>
    </alternativeName>
</protein>
<dbReference type="PROSITE" id="PS51462">
    <property type="entry name" value="NUDIX"/>
    <property type="match status" value="1"/>
</dbReference>
<proteinExistence type="inferred from homology"/>
<feature type="compositionally biased region" description="Basic and acidic residues" evidence="21">
    <location>
        <begin position="1"/>
        <end position="11"/>
    </location>
</feature>
<evidence type="ECO:0000256" key="2">
    <source>
        <dbReference type="ARBA" id="ARBA00004496"/>
    </source>
</evidence>
<dbReference type="InterPro" id="IPR004495">
    <property type="entry name" value="Met-tRNA-synth_bsu_C"/>
</dbReference>
<dbReference type="PANTHER" id="PTHR45765">
    <property type="entry name" value="METHIONINE--TRNA LIGASE"/>
    <property type="match status" value="1"/>
</dbReference>
<comment type="catalytic activity">
    <reaction evidence="19">
        <text>tRNA(Met) + L-methionine + ATP = L-methionyl-tRNA(Met) + AMP + diphosphate</text>
        <dbReference type="Rhea" id="RHEA:13481"/>
        <dbReference type="Rhea" id="RHEA-COMP:9667"/>
        <dbReference type="Rhea" id="RHEA-COMP:9698"/>
        <dbReference type="ChEBI" id="CHEBI:30616"/>
        <dbReference type="ChEBI" id="CHEBI:33019"/>
        <dbReference type="ChEBI" id="CHEBI:57844"/>
        <dbReference type="ChEBI" id="CHEBI:78442"/>
        <dbReference type="ChEBI" id="CHEBI:78530"/>
        <dbReference type="ChEBI" id="CHEBI:456215"/>
        <dbReference type="EC" id="6.1.1.10"/>
    </reaction>
</comment>
<keyword evidence="13" id="KW-0862">Zinc</keyword>
<evidence type="ECO:0000256" key="4">
    <source>
        <dbReference type="ARBA" id="ARBA00011738"/>
    </source>
</evidence>
<name>A0A7R9FR87_9CRUS</name>
<evidence type="ECO:0000256" key="9">
    <source>
        <dbReference type="ARBA" id="ARBA00022555"/>
    </source>
</evidence>
<dbReference type="FunFam" id="2.20.28.20:FF:000001">
    <property type="entry name" value="Methionine--tRNA ligase"/>
    <property type="match status" value="1"/>
</dbReference>
<dbReference type="NCBIfam" id="TIGR00399">
    <property type="entry name" value="metG_C_term"/>
    <property type="match status" value="1"/>
</dbReference>
<dbReference type="PROSITE" id="PS00178">
    <property type="entry name" value="AA_TRNA_LIGASE_I"/>
    <property type="match status" value="1"/>
</dbReference>
<dbReference type="Proteomes" id="UP000677054">
    <property type="component" value="Unassembled WGS sequence"/>
</dbReference>
<dbReference type="SUPFAM" id="SSF52374">
    <property type="entry name" value="Nucleotidylyl transferase"/>
    <property type="match status" value="1"/>
</dbReference>
<dbReference type="Gene3D" id="3.40.50.620">
    <property type="entry name" value="HUPs"/>
    <property type="match status" value="1"/>
</dbReference>
<dbReference type="Gene3D" id="1.10.730.10">
    <property type="entry name" value="Isoleucyl-tRNA Synthetase, Domain 1"/>
    <property type="match status" value="1"/>
</dbReference>
<evidence type="ECO:0000256" key="1">
    <source>
        <dbReference type="ARBA" id="ARBA00003314"/>
    </source>
</evidence>
<feature type="non-terminal residue" evidence="24">
    <location>
        <position position="777"/>
    </location>
</feature>
<dbReference type="Pfam" id="PF19303">
    <property type="entry name" value="Anticodon_3"/>
    <property type="match status" value="1"/>
</dbReference>
<dbReference type="SUPFAM" id="SSF47323">
    <property type="entry name" value="Anticodon-binding domain of a subclass of class I aminoacyl-tRNA synthetases"/>
    <property type="match status" value="1"/>
</dbReference>
<keyword evidence="16" id="KW-0648">Protein biosynthesis</keyword>
<feature type="domain" description="Nudix hydrolase" evidence="23">
    <location>
        <begin position="1"/>
        <end position="123"/>
    </location>
</feature>
<evidence type="ECO:0000256" key="6">
    <source>
        <dbReference type="ARBA" id="ARBA00018335"/>
    </source>
</evidence>
<evidence type="ECO:0000313" key="25">
    <source>
        <dbReference type="Proteomes" id="UP000677054"/>
    </source>
</evidence>
<keyword evidence="14" id="KW-0067">ATP-binding</keyword>
<accession>A0A7R9FR87</accession>
<dbReference type="InterPro" id="IPR012340">
    <property type="entry name" value="NA-bd_OB-fold"/>
</dbReference>
<dbReference type="InterPro" id="IPR045121">
    <property type="entry name" value="CoAse"/>
</dbReference>
<dbReference type="NCBIfam" id="TIGR00398">
    <property type="entry name" value="metG"/>
    <property type="match status" value="1"/>
</dbReference>
<keyword evidence="9 20" id="KW-0820">tRNA-binding</keyword>
<dbReference type="Gene3D" id="2.20.28.20">
    <property type="entry name" value="Methionyl-tRNA synthetase, Zn-domain"/>
    <property type="match status" value="1"/>
</dbReference>
<dbReference type="GO" id="GO:0010945">
    <property type="term" value="F:coenzyme A diphosphatase activity"/>
    <property type="evidence" value="ECO:0007669"/>
    <property type="project" value="InterPro"/>
</dbReference>
<dbReference type="CDD" id="cd07957">
    <property type="entry name" value="Anticodon_Ia_Met"/>
    <property type="match status" value="1"/>
</dbReference>
<evidence type="ECO:0000313" key="24">
    <source>
        <dbReference type="EMBL" id="CAD7252109.1"/>
    </source>
</evidence>
<dbReference type="PRINTS" id="PR01041">
    <property type="entry name" value="TRNASYNTHMET"/>
</dbReference>
<dbReference type="Gene3D" id="2.40.50.140">
    <property type="entry name" value="Nucleic acid-binding proteins"/>
    <property type="match status" value="1"/>
</dbReference>
<comment type="similarity">
    <text evidence="3">Belongs to the class-I aminoacyl-tRNA synthetase family.</text>
</comment>
<dbReference type="InterPro" id="IPR033911">
    <property type="entry name" value="MetRS_core"/>
</dbReference>
<feature type="non-terminal residue" evidence="24">
    <location>
        <position position="1"/>
    </location>
</feature>
<dbReference type="EMBL" id="CAJPEV010004118">
    <property type="protein sequence ID" value="CAG0901207.1"/>
    <property type="molecule type" value="Genomic_DNA"/>
</dbReference>
<dbReference type="GO" id="GO:0000049">
    <property type="term" value="F:tRNA binding"/>
    <property type="evidence" value="ECO:0007669"/>
    <property type="project" value="UniProtKB-UniRule"/>
</dbReference>
<evidence type="ECO:0000256" key="11">
    <source>
        <dbReference type="ARBA" id="ARBA00022723"/>
    </source>
</evidence>
<dbReference type="HAMAP" id="MF_00098">
    <property type="entry name" value="Met_tRNA_synth_type1"/>
    <property type="match status" value="1"/>
</dbReference>
<dbReference type="InterPro" id="IPR015413">
    <property type="entry name" value="Methionyl/Leucyl_tRNA_Synth"/>
</dbReference>
<dbReference type="GO" id="GO:0005829">
    <property type="term" value="C:cytosol"/>
    <property type="evidence" value="ECO:0007669"/>
    <property type="project" value="TreeGrafter"/>
</dbReference>
<evidence type="ECO:0000256" key="5">
    <source>
        <dbReference type="ARBA" id="ARBA00012838"/>
    </source>
</evidence>
<dbReference type="CDD" id="cd02800">
    <property type="entry name" value="tRNA_bind_EcMetRS_like"/>
    <property type="match status" value="1"/>
</dbReference>
<evidence type="ECO:0000256" key="14">
    <source>
        <dbReference type="ARBA" id="ARBA00022840"/>
    </source>
</evidence>
<dbReference type="InterPro" id="IPR000086">
    <property type="entry name" value="NUDIX_hydrolase_dom"/>
</dbReference>
<dbReference type="CDD" id="cd03426">
    <property type="entry name" value="NUDIX_CoAse_Nudt7"/>
    <property type="match status" value="1"/>
</dbReference>
<comment type="subcellular location">
    <subcellularLocation>
        <location evidence="2">Cytoplasm</location>
    </subcellularLocation>
</comment>
<evidence type="ECO:0000256" key="13">
    <source>
        <dbReference type="ARBA" id="ARBA00022833"/>
    </source>
</evidence>
<dbReference type="GO" id="GO:0006431">
    <property type="term" value="P:methionyl-tRNA aminoacylation"/>
    <property type="evidence" value="ECO:0007669"/>
    <property type="project" value="InterPro"/>
</dbReference>
<dbReference type="FunFam" id="2.40.50.140:FF:000042">
    <property type="entry name" value="Methionine--tRNA ligase"/>
    <property type="match status" value="1"/>
</dbReference>
<keyword evidence="12" id="KW-0547">Nucleotide-binding</keyword>
<evidence type="ECO:0000256" key="15">
    <source>
        <dbReference type="ARBA" id="ARBA00022884"/>
    </source>
</evidence>
<keyword evidence="10" id="KW-0436">Ligase</keyword>
<keyword evidence="11" id="KW-0479">Metal-binding</keyword>
<dbReference type="EMBL" id="LR903635">
    <property type="protein sequence ID" value="CAD7252109.1"/>
    <property type="molecule type" value="Genomic_DNA"/>
</dbReference>
<dbReference type="PROSITE" id="PS50886">
    <property type="entry name" value="TRBD"/>
    <property type="match status" value="1"/>
</dbReference>
<feature type="region of interest" description="Disordered" evidence="21">
    <location>
        <begin position="1"/>
        <end position="22"/>
    </location>
</feature>
<comment type="function">
    <text evidence="1">Is required not only for elongation of protein synthesis but also for the initiation of all mRNA translation through initiator tRNA(fMet) aminoacylation.</text>
</comment>
<evidence type="ECO:0000256" key="18">
    <source>
        <dbReference type="ARBA" id="ARBA00030904"/>
    </source>
</evidence>
<evidence type="ECO:0000256" key="10">
    <source>
        <dbReference type="ARBA" id="ARBA00022598"/>
    </source>
</evidence>
<feature type="domain" description="TRNA-binding" evidence="22">
    <location>
        <begin position="676"/>
        <end position="777"/>
    </location>
</feature>
<dbReference type="CDD" id="cd00814">
    <property type="entry name" value="MetRS_core"/>
    <property type="match status" value="1"/>
</dbReference>
<evidence type="ECO:0000259" key="23">
    <source>
        <dbReference type="PROSITE" id="PS51462"/>
    </source>
</evidence>
<dbReference type="Pfam" id="PF09334">
    <property type="entry name" value="tRNA-synt_1g"/>
    <property type="match status" value="1"/>
</dbReference>
<dbReference type="AlphaFoldDB" id="A0A7R9FR87"/>
<dbReference type="InterPro" id="IPR009080">
    <property type="entry name" value="tRNAsynth_Ia_anticodon-bd"/>
</dbReference>
<dbReference type="InterPro" id="IPR023458">
    <property type="entry name" value="Met-tRNA_ligase_1"/>
</dbReference>
<dbReference type="EC" id="6.1.1.10" evidence="5"/>
<keyword evidence="17" id="KW-0030">Aminoacyl-tRNA synthetase</keyword>
<dbReference type="InterPro" id="IPR014758">
    <property type="entry name" value="Met-tRNA_synth"/>
</dbReference>
<organism evidence="24">
    <name type="scientific">Darwinula stevensoni</name>
    <dbReference type="NCBI Taxonomy" id="69355"/>
    <lineage>
        <taxon>Eukaryota</taxon>
        <taxon>Metazoa</taxon>
        <taxon>Ecdysozoa</taxon>
        <taxon>Arthropoda</taxon>
        <taxon>Crustacea</taxon>
        <taxon>Oligostraca</taxon>
        <taxon>Ostracoda</taxon>
        <taxon>Podocopa</taxon>
        <taxon>Podocopida</taxon>
        <taxon>Darwinulocopina</taxon>
        <taxon>Darwinuloidea</taxon>
        <taxon>Darwinulidae</taxon>
        <taxon>Darwinula</taxon>
    </lineage>
</organism>
<dbReference type="InterPro" id="IPR041872">
    <property type="entry name" value="Anticodon_Met"/>
</dbReference>
<dbReference type="InterPro" id="IPR001412">
    <property type="entry name" value="aa-tRNA-synth_I_CS"/>
</dbReference>
<evidence type="ECO:0000256" key="20">
    <source>
        <dbReference type="PROSITE-ProRule" id="PRU00209"/>
    </source>
</evidence>
<evidence type="ECO:0000256" key="17">
    <source>
        <dbReference type="ARBA" id="ARBA00023146"/>
    </source>
</evidence>
<dbReference type="InterPro" id="IPR015797">
    <property type="entry name" value="NUDIX_hydrolase-like_dom_sf"/>
</dbReference>
<evidence type="ECO:0000256" key="7">
    <source>
        <dbReference type="ARBA" id="ARBA00018753"/>
    </source>
</evidence>
<dbReference type="GO" id="GO:0046872">
    <property type="term" value="F:metal ion binding"/>
    <property type="evidence" value="ECO:0007669"/>
    <property type="project" value="UniProtKB-KW"/>
</dbReference>
<dbReference type="Pfam" id="PF01588">
    <property type="entry name" value="tRNA_bind"/>
    <property type="match status" value="1"/>
</dbReference>
<dbReference type="Pfam" id="PF00293">
    <property type="entry name" value="NUDIX"/>
    <property type="match status" value="1"/>
</dbReference>
<reference evidence="24" key="1">
    <citation type="submission" date="2020-11" db="EMBL/GenBank/DDBJ databases">
        <authorList>
            <person name="Tran Van P."/>
        </authorList>
    </citation>
    <scope>NUCLEOTIDE SEQUENCE</scope>
</reference>
<evidence type="ECO:0000256" key="19">
    <source>
        <dbReference type="ARBA" id="ARBA00047364"/>
    </source>
</evidence>
<evidence type="ECO:0000256" key="12">
    <source>
        <dbReference type="ARBA" id="ARBA00022741"/>
    </source>
</evidence>
<dbReference type="SUPFAM" id="SSF57770">
    <property type="entry name" value="Methionyl-tRNA synthetase (MetRS), Zn-domain"/>
    <property type="match status" value="1"/>
</dbReference>
<evidence type="ECO:0000256" key="21">
    <source>
        <dbReference type="SAM" id="MobiDB-lite"/>
    </source>
</evidence>
<evidence type="ECO:0000256" key="8">
    <source>
        <dbReference type="ARBA" id="ARBA00022490"/>
    </source>
</evidence>
<dbReference type="SUPFAM" id="SSF50249">
    <property type="entry name" value="Nucleic acid-binding proteins"/>
    <property type="match status" value="1"/>
</dbReference>
<dbReference type="OrthoDB" id="10048578at2759"/>